<dbReference type="Proteomes" id="UP000054007">
    <property type="component" value="Unassembled WGS sequence"/>
</dbReference>
<accession>A0A0D7BJT1</accession>
<keyword evidence="3" id="KW-1185">Reference proteome</keyword>
<protein>
    <submittedName>
        <fullName evidence="2">Uncharacterized protein</fullName>
    </submittedName>
</protein>
<dbReference type="EMBL" id="KN880467">
    <property type="protein sequence ID" value="KIY70500.1"/>
    <property type="molecule type" value="Genomic_DNA"/>
</dbReference>
<feature type="region of interest" description="Disordered" evidence="1">
    <location>
        <begin position="198"/>
        <end position="268"/>
    </location>
</feature>
<organism evidence="2 3">
    <name type="scientific">Cylindrobasidium torrendii FP15055 ss-10</name>
    <dbReference type="NCBI Taxonomy" id="1314674"/>
    <lineage>
        <taxon>Eukaryota</taxon>
        <taxon>Fungi</taxon>
        <taxon>Dikarya</taxon>
        <taxon>Basidiomycota</taxon>
        <taxon>Agaricomycotina</taxon>
        <taxon>Agaricomycetes</taxon>
        <taxon>Agaricomycetidae</taxon>
        <taxon>Agaricales</taxon>
        <taxon>Marasmiineae</taxon>
        <taxon>Physalacriaceae</taxon>
        <taxon>Cylindrobasidium</taxon>
    </lineage>
</organism>
<feature type="compositionally biased region" description="Basic and acidic residues" evidence="1">
    <location>
        <begin position="215"/>
        <end position="226"/>
    </location>
</feature>
<proteinExistence type="predicted"/>
<name>A0A0D7BJT1_9AGAR</name>
<dbReference type="AlphaFoldDB" id="A0A0D7BJT1"/>
<sequence>MLGLGLGELRDNMDCADNTFEVQPLMYEYFQRGFVDFVPDLSACEKIGQIGSHNMTSAPNERVLFSDIAGFDPSHCVYTLNLDEIYWPEQTLYTRHPITGYVTAHASPYPELPSFVLSASPWIAAIAATRTWPSYMTEHPVSYISAALYATTPPSWFDVAPARPNITIADIPLAQNLDPEVGSSLTLPITCEILAPYSPQRRHKRRPQRYPPSDDLSRSSDEEPRSPKRAKRAKKTNEHSMDLRGVAKAICPTSRAPRTRAERRRAAH</sequence>
<feature type="compositionally biased region" description="Basic residues" evidence="1">
    <location>
        <begin position="257"/>
        <end position="268"/>
    </location>
</feature>
<evidence type="ECO:0000313" key="2">
    <source>
        <dbReference type="EMBL" id="KIY70500.1"/>
    </source>
</evidence>
<evidence type="ECO:0000256" key="1">
    <source>
        <dbReference type="SAM" id="MobiDB-lite"/>
    </source>
</evidence>
<evidence type="ECO:0000313" key="3">
    <source>
        <dbReference type="Proteomes" id="UP000054007"/>
    </source>
</evidence>
<reference evidence="2 3" key="1">
    <citation type="journal article" date="2015" name="Fungal Genet. Biol.">
        <title>Evolution of novel wood decay mechanisms in Agaricales revealed by the genome sequences of Fistulina hepatica and Cylindrobasidium torrendii.</title>
        <authorList>
            <person name="Floudas D."/>
            <person name="Held B.W."/>
            <person name="Riley R."/>
            <person name="Nagy L.G."/>
            <person name="Koehler G."/>
            <person name="Ransdell A.S."/>
            <person name="Younus H."/>
            <person name="Chow J."/>
            <person name="Chiniquy J."/>
            <person name="Lipzen A."/>
            <person name="Tritt A."/>
            <person name="Sun H."/>
            <person name="Haridas S."/>
            <person name="LaButti K."/>
            <person name="Ohm R.A."/>
            <person name="Kues U."/>
            <person name="Blanchette R.A."/>
            <person name="Grigoriev I.V."/>
            <person name="Minto R.E."/>
            <person name="Hibbett D.S."/>
        </authorList>
    </citation>
    <scope>NUCLEOTIDE SEQUENCE [LARGE SCALE GENOMIC DNA]</scope>
    <source>
        <strain evidence="2 3">FP15055 ss-10</strain>
    </source>
</reference>
<gene>
    <name evidence="2" type="ORF">CYLTODRAFT_488042</name>
</gene>